<feature type="binding site" evidence="10">
    <location>
        <position position="194"/>
    </location>
    <ligand>
        <name>substrate</name>
    </ligand>
</feature>
<comment type="subcellular location">
    <subcellularLocation>
        <location evidence="10">Cell inner membrane</location>
        <topology evidence="10">Peripheral membrane protein</topology>
        <orientation evidence="10">Cytoplasmic side</orientation>
    </subcellularLocation>
</comment>
<feature type="binding site" evidence="10">
    <location>
        <position position="73"/>
    </location>
    <ligand>
        <name>Mn(2+)</name>
        <dbReference type="ChEBI" id="CHEBI:29035"/>
        <label>1</label>
    </ligand>
</feature>
<dbReference type="GO" id="GO:0005737">
    <property type="term" value="C:cytoplasm"/>
    <property type="evidence" value="ECO:0007669"/>
    <property type="project" value="InterPro"/>
</dbReference>
<dbReference type="GO" id="GO:0008758">
    <property type="term" value="F:UDP-2,3-diacylglucosamine hydrolase activity"/>
    <property type="evidence" value="ECO:0007669"/>
    <property type="project" value="UniProtKB-UniRule"/>
</dbReference>
<comment type="function">
    <text evidence="10">Hydrolyzes the pyrophosphate bond of UDP-2,3-diacylglucosamine to yield 2,3-diacylglucosamine 1-phosphate (lipid X) and UMP by catalyzing the attack of water at the alpha-P atom. Involved in the biosynthesis of lipid A, a phosphorylated glycolipid that anchors the lipopolysaccharide to the outer membrane of the cell.</text>
</comment>
<feature type="binding site" evidence="10">
    <location>
        <position position="228"/>
    </location>
    <ligand>
        <name>Mn(2+)</name>
        <dbReference type="ChEBI" id="CHEBI:29035"/>
        <label>2</label>
    </ligand>
</feature>
<evidence type="ECO:0000313" key="13">
    <source>
        <dbReference type="Proteomes" id="UP000515240"/>
    </source>
</evidence>
<dbReference type="HAMAP" id="MF_00575">
    <property type="entry name" value="LpxH"/>
    <property type="match status" value="1"/>
</dbReference>
<feature type="binding site" evidence="10">
    <location>
        <position position="156"/>
    </location>
    <ligand>
        <name>substrate</name>
    </ligand>
</feature>
<keyword evidence="4 10" id="KW-0441">Lipid A biosynthesis</keyword>
<name>A0A7G5EGQ5_9BURK</name>
<evidence type="ECO:0000259" key="11">
    <source>
        <dbReference type="Pfam" id="PF00149"/>
    </source>
</evidence>
<dbReference type="Gene3D" id="3.60.21.10">
    <property type="match status" value="1"/>
</dbReference>
<dbReference type="SUPFAM" id="SSF56300">
    <property type="entry name" value="Metallo-dependent phosphatases"/>
    <property type="match status" value="1"/>
</dbReference>
<evidence type="ECO:0000256" key="4">
    <source>
        <dbReference type="ARBA" id="ARBA00022556"/>
    </source>
</evidence>
<dbReference type="PANTHER" id="PTHR34990:SF1">
    <property type="entry name" value="UDP-2,3-DIACYLGLUCOSAMINE HYDROLASE"/>
    <property type="match status" value="1"/>
</dbReference>
<gene>
    <name evidence="10" type="primary">lpxH</name>
    <name evidence="12" type="ORF">HS961_10235</name>
</gene>
<evidence type="ECO:0000256" key="10">
    <source>
        <dbReference type="HAMAP-Rule" id="MF_00575"/>
    </source>
</evidence>
<dbReference type="PANTHER" id="PTHR34990">
    <property type="entry name" value="UDP-2,3-DIACYLGLUCOSAMINE HYDROLASE-RELATED"/>
    <property type="match status" value="1"/>
</dbReference>
<feature type="binding site" evidence="10">
    <location>
        <position position="113"/>
    </location>
    <ligand>
        <name>Mn(2+)</name>
        <dbReference type="ChEBI" id="CHEBI:29035"/>
        <label>2</label>
    </ligand>
</feature>
<dbReference type="Pfam" id="PF00149">
    <property type="entry name" value="Metallophos"/>
    <property type="match status" value="1"/>
</dbReference>
<evidence type="ECO:0000256" key="5">
    <source>
        <dbReference type="ARBA" id="ARBA00022723"/>
    </source>
</evidence>
<comment type="cofactor">
    <cofactor evidence="10">
        <name>Mn(2+)</name>
        <dbReference type="ChEBI" id="CHEBI:29035"/>
    </cofactor>
    <text evidence="10">Binds 2 Mn(2+) ions per subunit in a binuclear metal center.</text>
</comment>
<keyword evidence="5 10" id="KW-0479">Metal-binding</keyword>
<keyword evidence="8 10" id="KW-0472">Membrane</keyword>
<feature type="domain" description="Calcineurin-like phosphoesterase" evidence="11">
    <location>
        <begin position="39"/>
        <end position="232"/>
    </location>
</feature>
<evidence type="ECO:0000256" key="2">
    <source>
        <dbReference type="ARBA" id="ARBA00022516"/>
    </source>
</evidence>
<accession>A0A7G5EGQ5</accession>
<dbReference type="EMBL" id="CP058554">
    <property type="protein sequence ID" value="QMV73180.1"/>
    <property type="molecule type" value="Genomic_DNA"/>
</dbReference>
<evidence type="ECO:0000256" key="9">
    <source>
        <dbReference type="ARBA" id="ARBA00023211"/>
    </source>
</evidence>
<feature type="binding site" evidence="10">
    <location>
        <position position="73"/>
    </location>
    <ligand>
        <name>Mn(2+)</name>
        <dbReference type="ChEBI" id="CHEBI:29035"/>
        <label>2</label>
    </ligand>
</feature>
<evidence type="ECO:0000256" key="1">
    <source>
        <dbReference type="ARBA" id="ARBA00022475"/>
    </source>
</evidence>
<organism evidence="12 13">
    <name type="scientific">Comamonas piscis</name>
    <dbReference type="NCBI Taxonomy" id="1562974"/>
    <lineage>
        <taxon>Bacteria</taxon>
        <taxon>Pseudomonadati</taxon>
        <taxon>Pseudomonadota</taxon>
        <taxon>Betaproteobacteria</taxon>
        <taxon>Burkholderiales</taxon>
        <taxon>Comamonadaceae</taxon>
        <taxon>Comamonas</taxon>
    </lineage>
</organism>
<dbReference type="KEGG" id="cpis:HS961_10235"/>
<sequence length="286" mass="31842">MDSPTDSSAANPHEALRAQLATTAVHAFAAPPAWRSIEFISDLHLQPQLPLTWQSWQHYLQASTADAIFMLGDLFEAWVGDDALDEVGSFEAECAQTLQQASSQRALFFMHGNRDFLVGAQFAERTGMQLLPDPSCIAFLGQRWLLSHGDALCVEDTEYQRFRAMARSPAWQQQILAQPLAQRRQLAGAMRNQSEARRMREVITADVDTQAALAWLHSAHAPTLIHGHTHRPASHPLDAEHQRVVLTDWDTDLEPARAEVLRMDAAGLQRIALNDYLARPPQPGAC</sequence>
<proteinExistence type="inferred from homology"/>
<dbReference type="Proteomes" id="UP000515240">
    <property type="component" value="Chromosome"/>
</dbReference>
<feature type="binding site" evidence="10">
    <location>
        <position position="42"/>
    </location>
    <ligand>
        <name>Mn(2+)</name>
        <dbReference type="ChEBI" id="CHEBI:29035"/>
        <label>1</label>
    </ligand>
</feature>
<keyword evidence="13" id="KW-1185">Reference proteome</keyword>
<dbReference type="EC" id="3.6.1.54" evidence="10"/>
<keyword evidence="7 10" id="KW-0443">Lipid metabolism</keyword>
<dbReference type="GO" id="GO:0019897">
    <property type="term" value="C:extrinsic component of plasma membrane"/>
    <property type="evidence" value="ECO:0007669"/>
    <property type="project" value="UniProtKB-UniRule"/>
</dbReference>
<comment type="similarity">
    <text evidence="10">Belongs to the LpxH family.</text>
</comment>
<keyword evidence="1 10" id="KW-1003">Cell membrane</keyword>
<comment type="catalytic activity">
    <reaction evidence="10">
        <text>UDP-2-N,3-O-bis[(3R)-3-hydroxytetradecanoyl]-alpha-D-glucosamine + H2O = 2-N,3-O-bis[(3R)-3-hydroxytetradecanoyl]-alpha-D-glucosaminyl 1-phosphate + UMP + 2 H(+)</text>
        <dbReference type="Rhea" id="RHEA:25213"/>
        <dbReference type="ChEBI" id="CHEBI:15377"/>
        <dbReference type="ChEBI" id="CHEBI:15378"/>
        <dbReference type="ChEBI" id="CHEBI:57865"/>
        <dbReference type="ChEBI" id="CHEBI:57957"/>
        <dbReference type="ChEBI" id="CHEBI:78847"/>
        <dbReference type="EC" id="3.6.1.54"/>
    </reaction>
</comment>
<evidence type="ECO:0000256" key="7">
    <source>
        <dbReference type="ARBA" id="ARBA00023098"/>
    </source>
</evidence>
<evidence type="ECO:0000313" key="12">
    <source>
        <dbReference type="EMBL" id="QMV73180.1"/>
    </source>
</evidence>
<keyword evidence="6 10" id="KW-0378">Hydrolase</keyword>
<dbReference type="GO" id="GO:0009245">
    <property type="term" value="P:lipid A biosynthetic process"/>
    <property type="evidence" value="ECO:0007669"/>
    <property type="project" value="UniProtKB-UniRule"/>
</dbReference>
<dbReference type="NCBIfam" id="TIGR01854">
    <property type="entry name" value="lipid_A_lpxH"/>
    <property type="match status" value="1"/>
</dbReference>
<feature type="binding site" evidence="10">
    <location>
        <position position="44"/>
    </location>
    <ligand>
        <name>Mn(2+)</name>
        <dbReference type="ChEBI" id="CHEBI:29035"/>
        <label>1</label>
    </ligand>
</feature>
<feature type="binding site" evidence="10">
    <location>
        <position position="148"/>
    </location>
    <ligand>
        <name>Mn(2+)</name>
        <dbReference type="ChEBI" id="CHEBI:29035"/>
        <label>2</label>
    </ligand>
</feature>
<dbReference type="InterPro" id="IPR043461">
    <property type="entry name" value="LpxH-like"/>
</dbReference>
<keyword evidence="2 10" id="KW-0444">Lipid biosynthesis</keyword>
<dbReference type="InterPro" id="IPR010138">
    <property type="entry name" value="UDP-diacylglucosamine_Hdrlase"/>
</dbReference>
<evidence type="ECO:0000256" key="8">
    <source>
        <dbReference type="ARBA" id="ARBA00023136"/>
    </source>
</evidence>
<reference evidence="12 13" key="1">
    <citation type="journal article" date="2020" name="G3 (Bethesda)">
        <title>CeMbio - The Caenorhabditis elegans Microbiome Resource.</title>
        <authorList>
            <person name="Dirksen P."/>
            <person name="Assie A."/>
            <person name="Zimmermann J."/>
            <person name="Zhang F."/>
            <person name="Tietje A.M."/>
            <person name="Marsh S.A."/>
            <person name="Felix M.A."/>
            <person name="Shapira M."/>
            <person name="Kaleta C."/>
            <person name="Schulenburg H."/>
            <person name="Samuel B."/>
        </authorList>
    </citation>
    <scope>NUCLEOTIDE SEQUENCE [LARGE SCALE GENOMIC DNA]</scope>
    <source>
        <strain evidence="12 13">BIGb0172</strain>
    </source>
</reference>
<evidence type="ECO:0000256" key="6">
    <source>
        <dbReference type="ARBA" id="ARBA00022801"/>
    </source>
</evidence>
<dbReference type="CDD" id="cd07398">
    <property type="entry name" value="MPP_YbbF-LpxH"/>
    <property type="match status" value="1"/>
</dbReference>
<evidence type="ECO:0000256" key="3">
    <source>
        <dbReference type="ARBA" id="ARBA00022519"/>
    </source>
</evidence>
<dbReference type="GO" id="GO:0030145">
    <property type="term" value="F:manganese ion binding"/>
    <property type="evidence" value="ECO:0007669"/>
    <property type="project" value="UniProtKB-UniRule"/>
</dbReference>
<dbReference type="AlphaFoldDB" id="A0A7G5EGQ5"/>
<dbReference type="InterPro" id="IPR004843">
    <property type="entry name" value="Calcineurin-like_PHP"/>
</dbReference>
<keyword evidence="3 10" id="KW-0997">Cell inner membrane</keyword>
<feature type="binding site" evidence="10">
    <location>
        <position position="228"/>
    </location>
    <ligand>
        <name>substrate</name>
    </ligand>
</feature>
<dbReference type="NCBIfam" id="NF003743">
    <property type="entry name" value="PRK05340.1"/>
    <property type="match status" value="1"/>
</dbReference>
<feature type="binding site" evidence="10">
    <location>
        <position position="230"/>
    </location>
    <ligand>
        <name>Mn(2+)</name>
        <dbReference type="ChEBI" id="CHEBI:29035"/>
        <label>1</label>
    </ligand>
</feature>
<dbReference type="InterPro" id="IPR029052">
    <property type="entry name" value="Metallo-depent_PP-like"/>
</dbReference>
<comment type="caution">
    <text evidence="10">Lacks conserved residue(s) required for the propagation of feature annotation.</text>
</comment>
<feature type="binding site" evidence="10">
    <location>
        <begin position="113"/>
        <end position="114"/>
    </location>
    <ligand>
        <name>substrate</name>
    </ligand>
</feature>
<dbReference type="UniPathway" id="UPA00359">
    <property type="reaction ID" value="UER00480"/>
</dbReference>
<comment type="pathway">
    <text evidence="10">Glycolipid biosynthesis; lipid IV(A) biosynthesis; lipid IV(A) from (3R)-3-hydroxytetradecanoyl-[acyl-carrier-protein] and UDP-N-acetyl-alpha-D-glucosamine: step 4/6.</text>
</comment>
<protein>
    <recommendedName>
        <fullName evidence="10">UDP-2,3-diacylglucosamine hydrolase</fullName>
        <ecNumber evidence="10">3.6.1.54</ecNumber>
    </recommendedName>
    <alternativeName>
        <fullName evidence="10">UDP-2,3-diacylglucosamine diphosphatase</fullName>
    </alternativeName>
</protein>
<keyword evidence="9 10" id="KW-0464">Manganese</keyword>